<dbReference type="EMBL" id="JAEFBK010000006">
    <property type="protein sequence ID" value="KAG7594626.1"/>
    <property type="molecule type" value="Genomic_DNA"/>
</dbReference>
<dbReference type="CDD" id="cd03311">
    <property type="entry name" value="CIMS_C_terminal_like"/>
    <property type="match status" value="1"/>
</dbReference>
<proteinExistence type="predicted"/>
<comment type="caution">
    <text evidence="2">The sequence shown here is derived from an EMBL/GenBank/DDBJ whole genome shotgun (WGS) entry which is preliminary data.</text>
</comment>
<feature type="domain" description="Cobalamin-independent methionine synthase MetE C-terminal/archaeal" evidence="1">
    <location>
        <begin position="7"/>
        <end position="174"/>
    </location>
</feature>
<dbReference type="GO" id="GO:0003871">
    <property type="term" value="F:5-methyltetrahydropteroyltriglutamate-homocysteine S-methyltransferase activity"/>
    <property type="evidence" value="ECO:0007669"/>
    <property type="project" value="InterPro"/>
</dbReference>
<keyword evidence="3" id="KW-1185">Reference proteome</keyword>
<evidence type="ECO:0000313" key="2">
    <source>
        <dbReference type="EMBL" id="KAG7594626.1"/>
    </source>
</evidence>
<dbReference type="GO" id="GO:0008270">
    <property type="term" value="F:zinc ion binding"/>
    <property type="evidence" value="ECO:0007669"/>
    <property type="project" value="InterPro"/>
</dbReference>
<evidence type="ECO:0000313" key="3">
    <source>
        <dbReference type="Proteomes" id="UP000694240"/>
    </source>
</evidence>
<sequence>MLNLPILPTTTIGSFPQTVELRRGRREYKAEKVSEEDCVKAIKEEIKKIVDLQEELVIDVLIYGEPERNDMVEYFREQLSGFTFTANGWVQSYGSRCVKPPVIYGDVSRPKAMIVFWSAMAKSMTSRPMKGMLTGPVTILNWSFVRNDQPRHDQIALAIKDEVEDLEKGGIGVI</sequence>
<accession>A0A8T2C8L7</accession>
<reference evidence="2 3" key="1">
    <citation type="submission" date="2020-12" db="EMBL/GenBank/DDBJ databases">
        <title>Concerted genomic and epigenomic changes stabilize Arabidopsis allopolyploids.</title>
        <authorList>
            <person name="Chen Z."/>
        </authorList>
    </citation>
    <scope>NUCLEOTIDE SEQUENCE [LARGE SCALE GENOMIC DNA]</scope>
    <source>
        <strain evidence="2">Allo738</strain>
        <tissue evidence="2">Leaf</tissue>
    </source>
</reference>
<organism evidence="2 3">
    <name type="scientific">Arabidopsis thaliana x Arabidopsis arenosa</name>
    <dbReference type="NCBI Taxonomy" id="1240361"/>
    <lineage>
        <taxon>Eukaryota</taxon>
        <taxon>Viridiplantae</taxon>
        <taxon>Streptophyta</taxon>
        <taxon>Embryophyta</taxon>
        <taxon>Tracheophyta</taxon>
        <taxon>Spermatophyta</taxon>
        <taxon>Magnoliopsida</taxon>
        <taxon>eudicotyledons</taxon>
        <taxon>Gunneridae</taxon>
        <taxon>Pentapetalae</taxon>
        <taxon>rosids</taxon>
        <taxon>malvids</taxon>
        <taxon>Brassicales</taxon>
        <taxon>Brassicaceae</taxon>
        <taxon>Camelineae</taxon>
        <taxon>Arabidopsis</taxon>
    </lineage>
</organism>
<evidence type="ECO:0000259" key="1">
    <source>
        <dbReference type="Pfam" id="PF01717"/>
    </source>
</evidence>
<protein>
    <submittedName>
        <fullName evidence="2">Cobalamin-independent methionine synthase MetE C-terminal/archaeal</fullName>
    </submittedName>
</protein>
<dbReference type="GO" id="GO:0009086">
    <property type="term" value="P:methionine biosynthetic process"/>
    <property type="evidence" value="ECO:0007669"/>
    <property type="project" value="InterPro"/>
</dbReference>
<dbReference type="Pfam" id="PF01717">
    <property type="entry name" value="Meth_synt_2"/>
    <property type="match status" value="1"/>
</dbReference>
<dbReference type="Proteomes" id="UP000694240">
    <property type="component" value="Chromosome 6"/>
</dbReference>
<dbReference type="PANTHER" id="PTHR30519">
    <property type="entry name" value="5-METHYLTETRAHYDROPTEROYLTRIGLUTAMATE--HOMOCYSTEINE METHYLTRANSFERASE"/>
    <property type="match status" value="1"/>
</dbReference>
<dbReference type="InterPro" id="IPR002629">
    <property type="entry name" value="Met_Synth_C/arc"/>
</dbReference>
<name>A0A8T2C8L7_9BRAS</name>
<gene>
    <name evidence="2" type="ORF">ISN45_Aa01g033670</name>
</gene>
<dbReference type="AlphaFoldDB" id="A0A8T2C8L7"/>